<feature type="transmembrane region" description="Helical" evidence="9">
    <location>
        <begin position="104"/>
        <end position="125"/>
    </location>
</feature>
<evidence type="ECO:0000256" key="9">
    <source>
        <dbReference type="SAM" id="Phobius"/>
    </source>
</evidence>
<feature type="transmembrane region" description="Helical" evidence="9">
    <location>
        <begin position="447"/>
        <end position="469"/>
    </location>
</feature>
<dbReference type="GO" id="GO:0005886">
    <property type="term" value="C:plasma membrane"/>
    <property type="evidence" value="ECO:0007669"/>
    <property type="project" value="UniProtKB-UniRule"/>
</dbReference>
<evidence type="ECO:0000313" key="11">
    <source>
        <dbReference type="RefSeq" id="XP_032833826.1"/>
    </source>
</evidence>
<dbReference type="Proteomes" id="UP001318040">
    <property type="component" value="Chromosome 64"/>
</dbReference>
<evidence type="ECO:0000256" key="7">
    <source>
        <dbReference type="PIRNR" id="PIRNR028739"/>
    </source>
</evidence>
<evidence type="ECO:0000256" key="1">
    <source>
        <dbReference type="ARBA" id="ARBA00004141"/>
    </source>
</evidence>
<name>A0AAJ7XGQ8_PETMA</name>
<organism evidence="10 11">
    <name type="scientific">Petromyzon marinus</name>
    <name type="common">Sea lamprey</name>
    <dbReference type="NCBI Taxonomy" id="7757"/>
    <lineage>
        <taxon>Eukaryota</taxon>
        <taxon>Metazoa</taxon>
        <taxon>Chordata</taxon>
        <taxon>Craniata</taxon>
        <taxon>Vertebrata</taxon>
        <taxon>Cyclostomata</taxon>
        <taxon>Hyperoartia</taxon>
        <taxon>Petromyzontiformes</taxon>
        <taxon>Petromyzontidae</taxon>
        <taxon>Petromyzon</taxon>
    </lineage>
</organism>
<dbReference type="Pfam" id="PF01770">
    <property type="entry name" value="Folate_carrier"/>
    <property type="match status" value="2"/>
</dbReference>
<feature type="transmembrane region" description="Helical" evidence="9">
    <location>
        <begin position="146"/>
        <end position="164"/>
    </location>
</feature>
<comment type="similarity">
    <text evidence="2 7">Belongs to the reduced folate carrier (RFC) transporter (TC 2.A.48) family.</text>
</comment>
<keyword evidence="6 7" id="KW-0472">Membrane</keyword>
<keyword evidence="3 7" id="KW-0813">Transport</keyword>
<evidence type="ECO:0000256" key="6">
    <source>
        <dbReference type="ARBA" id="ARBA00023136"/>
    </source>
</evidence>
<feature type="transmembrane region" description="Helical" evidence="9">
    <location>
        <begin position="481"/>
        <end position="503"/>
    </location>
</feature>
<dbReference type="FunFam" id="1.20.1250.20:FF:000225">
    <property type="entry name" value="Solute carrier family 19 member 1"/>
    <property type="match status" value="2"/>
</dbReference>
<gene>
    <name evidence="11" type="primary">LOC116956351</name>
</gene>
<evidence type="ECO:0000313" key="10">
    <source>
        <dbReference type="Proteomes" id="UP001318040"/>
    </source>
</evidence>
<evidence type="ECO:0000256" key="4">
    <source>
        <dbReference type="ARBA" id="ARBA00022692"/>
    </source>
</evidence>
<dbReference type="KEGG" id="pmrn:116956351"/>
<evidence type="ECO:0000256" key="3">
    <source>
        <dbReference type="ARBA" id="ARBA00022448"/>
    </source>
</evidence>
<comment type="subcellular location">
    <subcellularLocation>
        <location evidence="1 7">Membrane</location>
        <topology evidence="1 7">Multi-pass membrane protein</topology>
    </subcellularLocation>
</comment>
<keyword evidence="4 9" id="KW-0812">Transmembrane</keyword>
<sequence length="588" mass="62750">MRWTQFRTSWKFPTIVLCAYGFLYNMRPSEPFLTPYLVGPDVQLSTEDLTNKVLPVWTYSYLALLLPVFLLTDFLRYKAVIVLQGAALVVTWCLLLWARGVPAMQAMEFCYGVVTATEVAYYSYIYSVVATKHYQRVTGYCRSATLAGYTLASVLGQVLVSVAGTSYRSLNIISLASVSLAFVASFLLPSPERSMFFHKRAALAPTPSKADGAAGLGGGDGDDGDDGGEAASPGVPSVAAVELRAGASVAAAATGDVPYERLSGGKVADSQVASEEQVLVDEHQRPHYGEALFERPPNDVKAGSDSCNVVDFAGSSSSSSSSPSPPLPSGIDTSFAGVITRLLKDFAKCYTDRSLLVWSIWWALATCGYNQVINYVQVLWAEMEPSNSTTVYNGGVEAVSTLVGAVSAFAVGFMPLDWALWGELALGVFSGLDAAALFLMAALDSVWVGYVGYVIFKGSYTFLITIATFQIAATLDMERYALVFGANTFVALALQTVLTVVVVDSRGLGLDVVTQFFIYACYFTAIAALFVLKGLHTVVRRHLLRGSEPSKLEPGPASASSASSPVDDTAFAGVACPGSSRVIHSSQL</sequence>
<evidence type="ECO:0000256" key="8">
    <source>
        <dbReference type="SAM" id="MobiDB-lite"/>
    </source>
</evidence>
<feature type="transmembrane region" description="Helical" evidence="9">
    <location>
        <begin position="420"/>
        <end position="441"/>
    </location>
</feature>
<dbReference type="GeneID" id="116956351"/>
<dbReference type="InterPro" id="IPR036259">
    <property type="entry name" value="MFS_trans_sf"/>
</dbReference>
<keyword evidence="5 9" id="KW-1133">Transmembrane helix</keyword>
<dbReference type="GO" id="GO:0090482">
    <property type="term" value="F:vitamin transmembrane transporter activity"/>
    <property type="evidence" value="ECO:0007669"/>
    <property type="project" value="InterPro"/>
</dbReference>
<feature type="transmembrane region" description="Helical" evidence="9">
    <location>
        <begin position="170"/>
        <end position="190"/>
    </location>
</feature>
<feature type="transmembrane region" description="Helical" evidence="9">
    <location>
        <begin position="392"/>
        <end position="413"/>
    </location>
</feature>
<dbReference type="Gene3D" id="1.20.1250.20">
    <property type="entry name" value="MFS general substrate transporter like domains"/>
    <property type="match status" value="1"/>
</dbReference>
<feature type="transmembrane region" description="Helical" evidence="9">
    <location>
        <begin position="55"/>
        <end position="72"/>
    </location>
</feature>
<dbReference type="PANTHER" id="PTHR10686">
    <property type="entry name" value="FOLATE TRANSPORTER"/>
    <property type="match status" value="1"/>
</dbReference>
<dbReference type="SUPFAM" id="SSF103473">
    <property type="entry name" value="MFS general substrate transporter"/>
    <property type="match status" value="1"/>
</dbReference>
<keyword evidence="10" id="KW-1185">Reference proteome</keyword>
<dbReference type="RefSeq" id="XP_032833826.1">
    <property type="nucleotide sequence ID" value="XM_032977935.1"/>
</dbReference>
<feature type="region of interest" description="Disordered" evidence="8">
    <location>
        <begin position="207"/>
        <end position="234"/>
    </location>
</feature>
<dbReference type="AlphaFoldDB" id="A0AAJ7XGQ8"/>
<dbReference type="PIRSF" id="PIRSF028739">
    <property type="entry name" value="Folate_carrier"/>
    <property type="match status" value="1"/>
</dbReference>
<feature type="transmembrane region" description="Helical" evidence="9">
    <location>
        <begin position="79"/>
        <end position="98"/>
    </location>
</feature>
<reference evidence="11" key="1">
    <citation type="submission" date="2025-08" db="UniProtKB">
        <authorList>
            <consortium name="RefSeq"/>
        </authorList>
    </citation>
    <scope>IDENTIFICATION</scope>
    <source>
        <tissue evidence="11">Sperm</tissue>
    </source>
</reference>
<proteinExistence type="inferred from homology"/>
<feature type="transmembrane region" description="Helical" evidence="9">
    <location>
        <begin position="355"/>
        <end position="372"/>
    </location>
</feature>
<evidence type="ECO:0000256" key="5">
    <source>
        <dbReference type="ARBA" id="ARBA00022989"/>
    </source>
</evidence>
<accession>A0AAJ7XGQ8</accession>
<dbReference type="InterPro" id="IPR002666">
    <property type="entry name" value="Folate_carrier"/>
</dbReference>
<feature type="transmembrane region" description="Helical" evidence="9">
    <location>
        <begin position="515"/>
        <end position="535"/>
    </location>
</feature>
<dbReference type="PANTHER" id="PTHR10686:SF37">
    <property type="entry name" value="THIAMINE TRANSPORTER 2"/>
    <property type="match status" value="1"/>
</dbReference>
<protein>
    <submittedName>
        <fullName evidence="11">Thiamine transporter 1-like isoform X1</fullName>
    </submittedName>
</protein>
<evidence type="ECO:0000256" key="2">
    <source>
        <dbReference type="ARBA" id="ARBA00005773"/>
    </source>
</evidence>